<gene>
    <name evidence="2" type="ORF">FNT36_03760</name>
</gene>
<reference evidence="2 3" key="1">
    <citation type="submission" date="2019-07" db="EMBL/GenBank/DDBJ databases">
        <title>Hymenobacter sp. straun FUR1 Genome sequencing and assembly.</title>
        <authorList>
            <person name="Chhetri G."/>
        </authorList>
    </citation>
    <scope>NUCLEOTIDE SEQUENCE [LARGE SCALE GENOMIC DNA]</scope>
    <source>
        <strain evidence="2 3">Fur1</strain>
    </source>
</reference>
<keyword evidence="3" id="KW-1185">Reference proteome</keyword>
<evidence type="ECO:0000256" key="1">
    <source>
        <dbReference type="SAM" id="SignalP"/>
    </source>
</evidence>
<evidence type="ECO:0000313" key="3">
    <source>
        <dbReference type="Proteomes" id="UP000317624"/>
    </source>
</evidence>
<sequence>MNILRSFLFGCCLLALAAQPARAQVRPRGGLNQPAGRRLTQLDNARIAFITARVVLTQDQAQRFWPIYNEFIGKRRDLNRSARLLRRDADNASLSDAQLRENFNQDFAIRQQQLNLEKDYFERVQKVLSLRQVAQLYQAERDFTKEVLRRVGGPNQADALPEPR</sequence>
<organism evidence="2 3">
    <name type="scientific">Hymenobacter setariae</name>
    <dbReference type="NCBI Taxonomy" id="2594794"/>
    <lineage>
        <taxon>Bacteria</taxon>
        <taxon>Pseudomonadati</taxon>
        <taxon>Bacteroidota</taxon>
        <taxon>Cytophagia</taxon>
        <taxon>Cytophagales</taxon>
        <taxon>Hymenobacteraceae</taxon>
        <taxon>Hymenobacter</taxon>
    </lineage>
</organism>
<evidence type="ECO:0008006" key="4">
    <source>
        <dbReference type="Google" id="ProtNLM"/>
    </source>
</evidence>
<dbReference type="EMBL" id="VMRJ01000001">
    <property type="protein sequence ID" value="TVT43219.1"/>
    <property type="molecule type" value="Genomic_DNA"/>
</dbReference>
<feature type="chain" id="PRO_5022156466" description="Periplasmic heavy metal sensor" evidence="1">
    <location>
        <begin position="24"/>
        <end position="164"/>
    </location>
</feature>
<comment type="caution">
    <text evidence="2">The sequence shown here is derived from an EMBL/GenBank/DDBJ whole genome shotgun (WGS) entry which is preliminary data.</text>
</comment>
<dbReference type="OrthoDB" id="9153342at2"/>
<dbReference type="AlphaFoldDB" id="A0A558C348"/>
<accession>A0A558C348</accession>
<keyword evidence="1" id="KW-0732">Signal</keyword>
<evidence type="ECO:0000313" key="2">
    <source>
        <dbReference type="EMBL" id="TVT43219.1"/>
    </source>
</evidence>
<protein>
    <recommendedName>
        <fullName evidence="4">Periplasmic heavy metal sensor</fullName>
    </recommendedName>
</protein>
<dbReference type="Proteomes" id="UP000317624">
    <property type="component" value="Unassembled WGS sequence"/>
</dbReference>
<dbReference type="RefSeq" id="WP_144844504.1">
    <property type="nucleotide sequence ID" value="NZ_VMRJ01000001.1"/>
</dbReference>
<feature type="signal peptide" evidence="1">
    <location>
        <begin position="1"/>
        <end position="23"/>
    </location>
</feature>
<name>A0A558C348_9BACT</name>
<proteinExistence type="predicted"/>